<proteinExistence type="predicted"/>
<gene>
    <name evidence="2" type="ORF">GEV33_004909</name>
</gene>
<reference evidence="2" key="2">
    <citation type="submission" date="2021-08" db="EMBL/GenBank/DDBJ databases">
        <authorList>
            <person name="Eriksson T."/>
        </authorList>
    </citation>
    <scope>NUCLEOTIDE SEQUENCE</scope>
    <source>
        <strain evidence="2">Stoneville</strain>
        <tissue evidence="2">Whole head</tissue>
    </source>
</reference>
<dbReference type="AlphaFoldDB" id="A0A8J6LF99"/>
<accession>A0A8J6LF99</accession>
<dbReference type="EMBL" id="JABDTM020018686">
    <property type="protein sequence ID" value="KAH0817882.1"/>
    <property type="molecule type" value="Genomic_DNA"/>
</dbReference>
<keyword evidence="3" id="KW-1185">Reference proteome</keyword>
<name>A0A8J6LF99_TENMO</name>
<sequence length="153" mass="17725">MFIFSRKNTSKTLAPPQRRQCPRVKLKIKHHVHSSILGDSPFWKMALVCGFLVLLASDEQFHLWLWNWCWHSLTDCANPWRAARVASGCPKQSSIWALKFGLRDACLRWAGNLPSTALQSALAQAPPRRWDGSGKNPSRRPDFYRHSERRMRE</sequence>
<evidence type="ECO:0000256" key="1">
    <source>
        <dbReference type="SAM" id="MobiDB-lite"/>
    </source>
</evidence>
<feature type="compositionally biased region" description="Basic and acidic residues" evidence="1">
    <location>
        <begin position="139"/>
        <end position="153"/>
    </location>
</feature>
<reference evidence="2" key="1">
    <citation type="journal article" date="2020" name="J Insects Food Feed">
        <title>The yellow mealworm (Tenebrio molitor) genome: a resource for the emerging insects as food and feed industry.</title>
        <authorList>
            <person name="Eriksson T."/>
            <person name="Andere A."/>
            <person name="Kelstrup H."/>
            <person name="Emery V."/>
            <person name="Picard C."/>
        </authorList>
    </citation>
    <scope>NUCLEOTIDE SEQUENCE</scope>
    <source>
        <strain evidence="2">Stoneville</strain>
        <tissue evidence="2">Whole head</tissue>
    </source>
</reference>
<feature type="region of interest" description="Disordered" evidence="1">
    <location>
        <begin position="124"/>
        <end position="153"/>
    </location>
</feature>
<organism evidence="2 3">
    <name type="scientific">Tenebrio molitor</name>
    <name type="common">Yellow mealworm beetle</name>
    <dbReference type="NCBI Taxonomy" id="7067"/>
    <lineage>
        <taxon>Eukaryota</taxon>
        <taxon>Metazoa</taxon>
        <taxon>Ecdysozoa</taxon>
        <taxon>Arthropoda</taxon>
        <taxon>Hexapoda</taxon>
        <taxon>Insecta</taxon>
        <taxon>Pterygota</taxon>
        <taxon>Neoptera</taxon>
        <taxon>Endopterygota</taxon>
        <taxon>Coleoptera</taxon>
        <taxon>Polyphaga</taxon>
        <taxon>Cucujiformia</taxon>
        <taxon>Tenebrionidae</taxon>
        <taxon>Tenebrio</taxon>
    </lineage>
</organism>
<evidence type="ECO:0000313" key="3">
    <source>
        <dbReference type="Proteomes" id="UP000719412"/>
    </source>
</evidence>
<protein>
    <submittedName>
        <fullName evidence="2">Uncharacterized protein</fullName>
    </submittedName>
</protein>
<comment type="caution">
    <text evidence="2">The sequence shown here is derived from an EMBL/GenBank/DDBJ whole genome shotgun (WGS) entry which is preliminary data.</text>
</comment>
<dbReference type="Proteomes" id="UP000719412">
    <property type="component" value="Unassembled WGS sequence"/>
</dbReference>
<evidence type="ECO:0000313" key="2">
    <source>
        <dbReference type="EMBL" id="KAH0817882.1"/>
    </source>
</evidence>